<keyword evidence="1" id="KW-1133">Transmembrane helix</keyword>
<gene>
    <name evidence="2" type="ORF">ERS852423_01800</name>
</gene>
<feature type="transmembrane region" description="Helical" evidence="1">
    <location>
        <begin position="12"/>
        <end position="38"/>
    </location>
</feature>
<evidence type="ECO:0000256" key="1">
    <source>
        <dbReference type="SAM" id="Phobius"/>
    </source>
</evidence>
<keyword evidence="1" id="KW-0812">Transmembrane</keyword>
<accession>A0A174AW11</accession>
<dbReference type="RefSeq" id="WP_118031421.1">
    <property type="nucleotide sequence ID" value="NZ_CABIWY010000007.1"/>
</dbReference>
<feature type="transmembrane region" description="Helical" evidence="1">
    <location>
        <begin position="44"/>
        <end position="64"/>
    </location>
</feature>
<dbReference type="EMBL" id="CYYY01000007">
    <property type="protein sequence ID" value="CUN92119.1"/>
    <property type="molecule type" value="Genomic_DNA"/>
</dbReference>
<evidence type="ECO:0000313" key="3">
    <source>
        <dbReference type="Proteomes" id="UP000095439"/>
    </source>
</evidence>
<sequence length="87" mass="10199">MKKKIQRILIWIFELSLFCGYFYILFVNLVCGLGYGGISSRGQAIKILIVSFILAVALPGLIWYQHRRIMKLEKLLDEIYDIFDKIK</sequence>
<protein>
    <submittedName>
        <fullName evidence="2">Uncharacterized protein</fullName>
    </submittedName>
</protein>
<name>A0A174AW11_9FIRM</name>
<proteinExistence type="predicted"/>
<organism evidence="2 3">
    <name type="scientific">Dorea longicatena</name>
    <dbReference type="NCBI Taxonomy" id="88431"/>
    <lineage>
        <taxon>Bacteria</taxon>
        <taxon>Bacillati</taxon>
        <taxon>Bacillota</taxon>
        <taxon>Clostridia</taxon>
        <taxon>Lachnospirales</taxon>
        <taxon>Lachnospiraceae</taxon>
        <taxon>Dorea</taxon>
    </lineage>
</organism>
<dbReference type="AlphaFoldDB" id="A0A174AW11"/>
<reference evidence="2 3" key="1">
    <citation type="submission" date="2015-09" db="EMBL/GenBank/DDBJ databases">
        <authorList>
            <consortium name="Pathogen Informatics"/>
        </authorList>
    </citation>
    <scope>NUCLEOTIDE SEQUENCE [LARGE SCALE GENOMIC DNA]</scope>
    <source>
        <strain evidence="2 3">2789STDY5608866</strain>
    </source>
</reference>
<dbReference type="Proteomes" id="UP000095439">
    <property type="component" value="Unassembled WGS sequence"/>
</dbReference>
<keyword evidence="1" id="KW-0472">Membrane</keyword>
<evidence type="ECO:0000313" key="2">
    <source>
        <dbReference type="EMBL" id="CUN92119.1"/>
    </source>
</evidence>